<sequence length="467" mass="53664">MQKLYNTLSGKKEVLKARPGKKLNLFVCGPTVYDFSHLGHARTYVVFDAFVRFLRSQGHPVYYLQNITDIDDKIIKRAREKKLQPRSLARMFEKEYLKDMKALGVESVSEYARATEHIPEIISQVQRLLKKGYAYEVKGEGIYYDILRFKNYGKLSRRTSLQAEDAVSRIDESSKKLNKGDFALWKFAKVGSDPTWPSPWGFGRPGWHIEDTAIAEKRFGVQYEMHGGAQDLIFPHHEAEIAQMEAISGKKPMAKHWLHTGFLTVKGEKMAKSLGNFVTIQDFLKEHSARVLRLLVLKTRYRSSIDYSENLLLQTERELERIDEFIDRLKSKIQNKKSETDSKPQISKFKTEFQNALENDFNTPKAISVLFEAVSKGNGLLTKDKLGGRGTTAILAFLMEADKIFGFIFSKEKKAVIPPAVLKLAQARERHRKAKAWQKADEIRTKLLRQGWRIDDTSQGPRLKKMS</sequence>
<protein>
    <recommendedName>
        <fullName evidence="13">Cysteine--tRNA ligase</fullName>
        <ecNumber evidence="13">6.1.1.16</ecNumber>
    </recommendedName>
    <alternativeName>
        <fullName evidence="13">Cysteinyl-tRNA synthetase</fullName>
        <shortName evidence="13">CysRS</shortName>
    </alternativeName>
</protein>
<evidence type="ECO:0000256" key="4">
    <source>
        <dbReference type="ARBA" id="ARBA00011245"/>
    </source>
</evidence>
<dbReference type="Proteomes" id="UP000178065">
    <property type="component" value="Unassembled WGS sequence"/>
</dbReference>
<dbReference type="GO" id="GO:0005524">
    <property type="term" value="F:ATP binding"/>
    <property type="evidence" value="ECO:0007669"/>
    <property type="project" value="UniProtKB-UniRule"/>
</dbReference>
<dbReference type="Pfam" id="PF01406">
    <property type="entry name" value="tRNA-synt_1e"/>
    <property type="match status" value="1"/>
</dbReference>
<organism evidence="16 17">
    <name type="scientific">Candidatus Wildermuthbacteria bacterium RIFCSPHIGHO2_01_FULL_49_22b</name>
    <dbReference type="NCBI Taxonomy" id="1802448"/>
    <lineage>
        <taxon>Bacteria</taxon>
        <taxon>Candidatus Wildermuthiibacteriota</taxon>
    </lineage>
</organism>
<comment type="catalytic activity">
    <reaction evidence="13">
        <text>tRNA(Cys) + L-cysteine + ATP = L-cysteinyl-tRNA(Cys) + AMP + diphosphate</text>
        <dbReference type="Rhea" id="RHEA:17773"/>
        <dbReference type="Rhea" id="RHEA-COMP:9661"/>
        <dbReference type="Rhea" id="RHEA-COMP:9679"/>
        <dbReference type="ChEBI" id="CHEBI:30616"/>
        <dbReference type="ChEBI" id="CHEBI:33019"/>
        <dbReference type="ChEBI" id="CHEBI:35235"/>
        <dbReference type="ChEBI" id="CHEBI:78442"/>
        <dbReference type="ChEBI" id="CHEBI:78517"/>
        <dbReference type="ChEBI" id="CHEBI:456215"/>
        <dbReference type="EC" id="6.1.1.16"/>
    </reaction>
</comment>
<dbReference type="Gene3D" id="3.40.50.620">
    <property type="entry name" value="HUPs"/>
    <property type="match status" value="1"/>
</dbReference>
<feature type="binding site" evidence="13">
    <location>
        <position position="272"/>
    </location>
    <ligand>
        <name>ATP</name>
        <dbReference type="ChEBI" id="CHEBI:30616"/>
    </ligand>
</feature>
<keyword evidence="5 13" id="KW-0963">Cytoplasm</keyword>
<reference evidence="16 17" key="1">
    <citation type="journal article" date="2016" name="Nat. Commun.">
        <title>Thousands of microbial genomes shed light on interconnected biogeochemical processes in an aquifer system.</title>
        <authorList>
            <person name="Anantharaman K."/>
            <person name="Brown C.T."/>
            <person name="Hug L.A."/>
            <person name="Sharon I."/>
            <person name="Castelle C.J."/>
            <person name="Probst A.J."/>
            <person name="Thomas B.C."/>
            <person name="Singh A."/>
            <person name="Wilkins M.J."/>
            <person name="Karaoz U."/>
            <person name="Brodie E.L."/>
            <person name="Williams K.H."/>
            <person name="Hubbard S.S."/>
            <person name="Banfield J.F."/>
        </authorList>
    </citation>
    <scope>NUCLEOTIDE SEQUENCE [LARGE SCALE GENOMIC DNA]</scope>
</reference>
<dbReference type="Gene3D" id="1.20.120.1910">
    <property type="entry name" value="Cysteine-tRNA ligase, C-terminal anti-codon recognition domain"/>
    <property type="match status" value="1"/>
</dbReference>
<comment type="caution">
    <text evidence="16">The sequence shown here is derived from an EMBL/GenBank/DDBJ whole genome shotgun (WGS) entry which is preliminary data.</text>
</comment>
<feature type="short sequence motif" description="'KMSKS' region" evidence="13">
    <location>
        <begin position="269"/>
        <end position="273"/>
    </location>
</feature>
<keyword evidence="6 13" id="KW-0436">Ligase</keyword>
<dbReference type="SUPFAM" id="SSF52374">
    <property type="entry name" value="Nucleotidylyl transferase"/>
    <property type="match status" value="1"/>
</dbReference>
<dbReference type="InterPro" id="IPR024909">
    <property type="entry name" value="Cys-tRNA/MSH_ligase"/>
</dbReference>
<evidence type="ECO:0000256" key="2">
    <source>
        <dbReference type="ARBA" id="ARBA00004496"/>
    </source>
</evidence>
<keyword evidence="8 13" id="KW-0547">Nucleotide-binding</keyword>
<evidence type="ECO:0000256" key="10">
    <source>
        <dbReference type="ARBA" id="ARBA00022840"/>
    </source>
</evidence>
<dbReference type="STRING" id="1802448.A2672_03010"/>
<comment type="subunit">
    <text evidence="4 13">Monomer.</text>
</comment>
<dbReference type="InterPro" id="IPR009080">
    <property type="entry name" value="tRNAsynth_Ia_anticodon-bd"/>
</dbReference>
<name>A0A1G2R1L2_9BACT</name>
<dbReference type="GO" id="GO:0004817">
    <property type="term" value="F:cysteine-tRNA ligase activity"/>
    <property type="evidence" value="ECO:0007669"/>
    <property type="project" value="UniProtKB-UniRule"/>
</dbReference>
<dbReference type="EC" id="6.1.1.16" evidence="13"/>
<dbReference type="GO" id="GO:0005737">
    <property type="term" value="C:cytoplasm"/>
    <property type="evidence" value="ECO:0007669"/>
    <property type="project" value="UniProtKB-SubCell"/>
</dbReference>
<dbReference type="GO" id="GO:0046872">
    <property type="term" value="F:metal ion binding"/>
    <property type="evidence" value="ECO:0007669"/>
    <property type="project" value="UniProtKB-KW"/>
</dbReference>
<dbReference type="SMART" id="SM00840">
    <property type="entry name" value="DALR_2"/>
    <property type="match status" value="1"/>
</dbReference>
<feature type="coiled-coil region" evidence="14">
    <location>
        <begin position="312"/>
        <end position="339"/>
    </location>
</feature>
<dbReference type="InterPro" id="IPR032678">
    <property type="entry name" value="tRNA-synt_1_cat_dom"/>
</dbReference>
<keyword evidence="10 13" id="KW-0067">ATP-binding</keyword>
<evidence type="ECO:0000256" key="7">
    <source>
        <dbReference type="ARBA" id="ARBA00022723"/>
    </source>
</evidence>
<dbReference type="PANTHER" id="PTHR10890:SF3">
    <property type="entry name" value="CYSTEINE--TRNA LIGASE, CYTOPLASMIC"/>
    <property type="match status" value="1"/>
</dbReference>
<keyword evidence="11 13" id="KW-0648">Protein biosynthesis</keyword>
<evidence type="ECO:0000313" key="17">
    <source>
        <dbReference type="Proteomes" id="UP000178065"/>
    </source>
</evidence>
<comment type="subcellular location">
    <subcellularLocation>
        <location evidence="2 13">Cytoplasm</location>
    </subcellularLocation>
</comment>
<gene>
    <name evidence="13" type="primary">cysS</name>
    <name evidence="16" type="ORF">A2672_03010</name>
</gene>
<feature type="domain" description="Cysteinyl-tRNA synthetase class Ia DALR" evidence="15">
    <location>
        <begin position="352"/>
        <end position="417"/>
    </location>
</feature>
<dbReference type="CDD" id="cd00672">
    <property type="entry name" value="CysRS_core"/>
    <property type="match status" value="1"/>
</dbReference>
<evidence type="ECO:0000259" key="15">
    <source>
        <dbReference type="SMART" id="SM00840"/>
    </source>
</evidence>
<dbReference type="PANTHER" id="PTHR10890">
    <property type="entry name" value="CYSTEINYL-TRNA SYNTHETASE"/>
    <property type="match status" value="1"/>
</dbReference>
<evidence type="ECO:0000256" key="12">
    <source>
        <dbReference type="ARBA" id="ARBA00023146"/>
    </source>
</evidence>
<comment type="cofactor">
    <cofactor evidence="1">
        <name>Zn(2+)</name>
        <dbReference type="ChEBI" id="CHEBI:29105"/>
    </cofactor>
</comment>
<proteinExistence type="inferred from homology"/>
<dbReference type="SUPFAM" id="SSF47323">
    <property type="entry name" value="Anticodon-binding domain of a subclass of class I aminoacyl-tRNA synthetases"/>
    <property type="match status" value="1"/>
</dbReference>
<dbReference type="Pfam" id="PF09190">
    <property type="entry name" value="DALR_2"/>
    <property type="match status" value="1"/>
</dbReference>
<accession>A0A1G2R1L2</accession>
<dbReference type="InterPro" id="IPR015803">
    <property type="entry name" value="Cys-tRNA-ligase"/>
</dbReference>
<evidence type="ECO:0000256" key="14">
    <source>
        <dbReference type="SAM" id="Coils"/>
    </source>
</evidence>
<dbReference type="AlphaFoldDB" id="A0A1G2R1L2"/>
<keyword evidence="12 13" id="KW-0030">Aminoacyl-tRNA synthetase</keyword>
<keyword evidence="9" id="KW-0862">Zinc</keyword>
<evidence type="ECO:0000313" key="16">
    <source>
        <dbReference type="EMBL" id="OHA66132.1"/>
    </source>
</evidence>
<evidence type="ECO:0000256" key="9">
    <source>
        <dbReference type="ARBA" id="ARBA00022833"/>
    </source>
</evidence>
<evidence type="ECO:0000256" key="13">
    <source>
        <dbReference type="HAMAP-Rule" id="MF_00041"/>
    </source>
</evidence>
<comment type="similarity">
    <text evidence="3 13">Belongs to the class-I aminoacyl-tRNA synthetase family.</text>
</comment>
<dbReference type="NCBIfam" id="TIGR00435">
    <property type="entry name" value="cysS"/>
    <property type="match status" value="1"/>
</dbReference>
<dbReference type="GO" id="GO:0006423">
    <property type="term" value="P:cysteinyl-tRNA aminoacylation"/>
    <property type="evidence" value="ECO:0007669"/>
    <property type="project" value="UniProtKB-UniRule"/>
</dbReference>
<keyword evidence="14" id="KW-0175">Coiled coil</keyword>
<feature type="short sequence motif" description="'HIGH' region" evidence="13">
    <location>
        <begin position="30"/>
        <end position="40"/>
    </location>
</feature>
<comment type="caution">
    <text evidence="13">Lacks conserved residue(s) required for the propagation of feature annotation.</text>
</comment>
<evidence type="ECO:0000256" key="5">
    <source>
        <dbReference type="ARBA" id="ARBA00022490"/>
    </source>
</evidence>
<dbReference type="InterPro" id="IPR015273">
    <property type="entry name" value="Cys-tRNA-synt_Ia_DALR"/>
</dbReference>
<dbReference type="EMBL" id="MHTT01000005">
    <property type="protein sequence ID" value="OHA66132.1"/>
    <property type="molecule type" value="Genomic_DNA"/>
</dbReference>
<evidence type="ECO:0000256" key="1">
    <source>
        <dbReference type="ARBA" id="ARBA00001947"/>
    </source>
</evidence>
<evidence type="ECO:0000256" key="8">
    <source>
        <dbReference type="ARBA" id="ARBA00022741"/>
    </source>
</evidence>
<evidence type="ECO:0000256" key="6">
    <source>
        <dbReference type="ARBA" id="ARBA00022598"/>
    </source>
</evidence>
<evidence type="ECO:0000256" key="11">
    <source>
        <dbReference type="ARBA" id="ARBA00022917"/>
    </source>
</evidence>
<dbReference type="PRINTS" id="PR00983">
    <property type="entry name" value="TRNASYNTHCYS"/>
</dbReference>
<keyword evidence="7" id="KW-0479">Metal-binding</keyword>
<dbReference type="InterPro" id="IPR014729">
    <property type="entry name" value="Rossmann-like_a/b/a_fold"/>
</dbReference>
<dbReference type="HAMAP" id="MF_00041">
    <property type="entry name" value="Cys_tRNA_synth"/>
    <property type="match status" value="1"/>
</dbReference>
<evidence type="ECO:0000256" key="3">
    <source>
        <dbReference type="ARBA" id="ARBA00005594"/>
    </source>
</evidence>